<dbReference type="SUPFAM" id="SSF50249">
    <property type="entry name" value="Nucleic acid-binding proteins"/>
    <property type="match status" value="1"/>
</dbReference>
<dbReference type="GO" id="GO:0051539">
    <property type="term" value="F:4 iron, 4 sulfur cluster binding"/>
    <property type="evidence" value="ECO:0007669"/>
    <property type="project" value="UniProtKB-KW"/>
</dbReference>
<keyword evidence="1" id="KW-0408">Iron</keyword>
<proteinExistence type="predicted"/>
<dbReference type="SUPFAM" id="SSF53335">
    <property type="entry name" value="S-adenosyl-L-methionine-dependent methyltransferases"/>
    <property type="match status" value="1"/>
</dbReference>
<evidence type="ECO:0000256" key="1">
    <source>
        <dbReference type="ARBA" id="ARBA00022485"/>
    </source>
</evidence>
<evidence type="ECO:0000256" key="3">
    <source>
        <dbReference type="ARBA" id="ARBA00022679"/>
    </source>
</evidence>
<dbReference type="GO" id="GO:0070475">
    <property type="term" value="P:rRNA base methylation"/>
    <property type="evidence" value="ECO:0007669"/>
    <property type="project" value="TreeGrafter"/>
</dbReference>
<keyword evidence="4" id="KW-0949">S-adenosyl-L-methionine</keyword>
<keyword evidence="5" id="KW-0411">Iron-sulfur</keyword>
<keyword evidence="3" id="KW-0808">Transferase</keyword>
<dbReference type="EMBL" id="JADINH010000069">
    <property type="protein sequence ID" value="MBO8415391.1"/>
    <property type="molecule type" value="Genomic_DNA"/>
</dbReference>
<evidence type="ECO:0000313" key="6">
    <source>
        <dbReference type="EMBL" id="MBO8415391.1"/>
    </source>
</evidence>
<feature type="non-terminal residue" evidence="6">
    <location>
        <position position="117"/>
    </location>
</feature>
<dbReference type="PANTHER" id="PTHR11061">
    <property type="entry name" value="RNA M5U METHYLTRANSFERASE"/>
    <property type="match status" value="1"/>
</dbReference>
<dbReference type="InterPro" id="IPR029063">
    <property type="entry name" value="SAM-dependent_MTases_sf"/>
</dbReference>
<dbReference type="GO" id="GO:0070041">
    <property type="term" value="F:rRNA (uridine-C5-)-methyltransferase activity"/>
    <property type="evidence" value="ECO:0007669"/>
    <property type="project" value="TreeGrafter"/>
</dbReference>
<reference evidence="6" key="2">
    <citation type="journal article" date="2021" name="PeerJ">
        <title>Extensive microbial diversity within the chicken gut microbiome revealed by metagenomics and culture.</title>
        <authorList>
            <person name="Gilroy R."/>
            <person name="Ravi A."/>
            <person name="Getino M."/>
            <person name="Pursley I."/>
            <person name="Horton D.L."/>
            <person name="Alikhan N.F."/>
            <person name="Baker D."/>
            <person name="Gharbi K."/>
            <person name="Hall N."/>
            <person name="Watson M."/>
            <person name="Adriaenssens E.M."/>
            <person name="Foster-Nyarko E."/>
            <person name="Jarju S."/>
            <person name="Secka A."/>
            <person name="Antonio M."/>
            <person name="Oren A."/>
            <person name="Chaudhuri R.R."/>
            <person name="La Ragione R."/>
            <person name="Hildebrand F."/>
            <person name="Pallen M.J."/>
        </authorList>
    </citation>
    <scope>NUCLEOTIDE SEQUENCE</scope>
    <source>
        <strain evidence="6">17213</strain>
    </source>
</reference>
<dbReference type="Gene3D" id="3.40.50.150">
    <property type="entry name" value="Vaccinia Virus protein VP39"/>
    <property type="match status" value="1"/>
</dbReference>
<dbReference type="AlphaFoldDB" id="A0A9D9D955"/>
<dbReference type="Proteomes" id="UP000823631">
    <property type="component" value="Unassembled WGS sequence"/>
</dbReference>
<gene>
    <name evidence="6" type="ORF">IAB19_03295</name>
</gene>
<keyword evidence="2" id="KW-0489">Methyltransferase</keyword>
<name>A0A9D9D955_9GAMM</name>
<evidence type="ECO:0000256" key="4">
    <source>
        <dbReference type="ARBA" id="ARBA00022691"/>
    </source>
</evidence>
<dbReference type="InterPro" id="IPR012340">
    <property type="entry name" value="NA-bd_OB-fold"/>
</dbReference>
<keyword evidence="1" id="KW-0004">4Fe-4S</keyword>
<evidence type="ECO:0000313" key="7">
    <source>
        <dbReference type="Proteomes" id="UP000823631"/>
    </source>
</evidence>
<evidence type="ECO:0008006" key="8">
    <source>
        <dbReference type="Google" id="ProtNLM"/>
    </source>
</evidence>
<comment type="caution">
    <text evidence="6">The sequence shown here is derived from an EMBL/GenBank/DDBJ whole genome shotgun (WGS) entry which is preliminary data.</text>
</comment>
<dbReference type="PANTHER" id="PTHR11061:SF49">
    <property type="entry name" value="23S RRNA (URACIL(1939)-C(5))-METHYLTRANSFERASE RLMD"/>
    <property type="match status" value="1"/>
</dbReference>
<accession>A0A9D9D955</accession>
<evidence type="ECO:0000256" key="5">
    <source>
        <dbReference type="ARBA" id="ARBA00023014"/>
    </source>
</evidence>
<dbReference type="InterPro" id="IPR010280">
    <property type="entry name" value="U5_MeTrfase_fam"/>
</dbReference>
<organism evidence="6 7">
    <name type="scientific">Candidatus Avisuccinivibrio stercorigallinarum</name>
    <dbReference type="NCBI Taxonomy" id="2840704"/>
    <lineage>
        <taxon>Bacteria</taxon>
        <taxon>Pseudomonadati</taxon>
        <taxon>Pseudomonadota</taxon>
        <taxon>Gammaproteobacteria</taxon>
        <taxon>Aeromonadales</taxon>
        <taxon>Succinivibrionaceae</taxon>
        <taxon>Succinivibrionaceae incertae sedis</taxon>
        <taxon>Candidatus Avisuccinivibrio</taxon>
    </lineage>
</organism>
<evidence type="ECO:0000256" key="2">
    <source>
        <dbReference type="ARBA" id="ARBA00022603"/>
    </source>
</evidence>
<sequence>MSTTGITVFIEGLSEKGEAMARHQDMLYFMDGPLPGEELTIEPGEPFVKGSKRAPAAVLETLKFHPQRCQPFCRHYANCGGCSLQQASLKLQHALKAKAIDEALKAAGAVVSRHEPI</sequence>
<keyword evidence="1" id="KW-0479">Metal-binding</keyword>
<reference evidence="6" key="1">
    <citation type="submission" date="2020-10" db="EMBL/GenBank/DDBJ databases">
        <authorList>
            <person name="Gilroy R."/>
        </authorList>
    </citation>
    <scope>NUCLEOTIDE SEQUENCE</scope>
    <source>
        <strain evidence="6">17213</strain>
    </source>
</reference>
<dbReference type="Gene3D" id="2.40.50.140">
    <property type="entry name" value="Nucleic acid-binding proteins"/>
    <property type="match status" value="1"/>
</dbReference>
<protein>
    <recommendedName>
        <fullName evidence="8">23S rRNA (Uracil(1939)-C(5))-methyltransferase</fullName>
    </recommendedName>
</protein>